<feature type="region of interest" description="Disordered" evidence="2">
    <location>
        <begin position="68"/>
        <end position="92"/>
    </location>
</feature>
<keyword evidence="4" id="KW-1185">Reference proteome</keyword>
<accession>H2UTL9</accession>
<dbReference type="GO" id="GO:0036064">
    <property type="term" value="C:ciliary basal body"/>
    <property type="evidence" value="ECO:0007669"/>
    <property type="project" value="TreeGrafter"/>
</dbReference>
<keyword evidence="1" id="KW-0802">TPR repeat</keyword>
<evidence type="ECO:0000313" key="4">
    <source>
        <dbReference type="Proteomes" id="UP000005226"/>
    </source>
</evidence>
<dbReference type="FunFam" id="1.25.40.10:FF:000106">
    <property type="entry name" value="Intraflagellar transport 88 homolog (Chlamydomonas)"/>
    <property type="match status" value="1"/>
</dbReference>
<dbReference type="GeneTree" id="ENSGT00390000015473"/>
<feature type="repeat" description="TPR" evidence="1">
    <location>
        <begin position="192"/>
        <end position="225"/>
    </location>
</feature>
<evidence type="ECO:0000313" key="3">
    <source>
        <dbReference type="Ensembl" id="ENSTRUP00000040293.3"/>
    </source>
</evidence>
<feature type="compositionally biased region" description="Basic and acidic residues" evidence="2">
    <location>
        <begin position="776"/>
        <end position="787"/>
    </location>
</feature>
<dbReference type="GO" id="GO:0005814">
    <property type="term" value="C:centriole"/>
    <property type="evidence" value="ECO:0007669"/>
    <property type="project" value="TreeGrafter"/>
</dbReference>
<sequence>MKHSGPDVEEDDLYSGYNNYNPTFDYEMTAKFPGTAIGARPLVSSFGAGAARPMTAVSAAGYSSSLTRGPAFDPLGQARGPAPPLEDKNEDTPEEKIKILEKKVNDLVLESCMAQSSGNFQLALEKAKEASRKERTLVRQREQSDKADQINIDLYGSVLLNLANQYENNEMYPEALQNYKLIVKNRLLQNAGRFNVSMANIYVKQQNYMEAIKLYQKALDQIPNTFKELKMKIMENIGLVFVRIGQYPKAIIYFEDIMSQSPNTKTGYNLVLCYYAIGDKERMKKGFQKLISVPLSFDEDKYIPSNDDDSTDMFTEAIQNDKLHQMERNLKQRSEKYIMTAAKLIAPAIETTFAAGFDWSVDVVKSSQYTDLADDLEIIKAVTYLRQKDFNQAIETLKTFEKKDTRAKSTAGTNLSFLYFLEEDYEQAERYADVAMSTDRYNPGALNNKGCTVFVKQDYEKAAEFFKEALRNDSSCTEALYNLGLTYKKLNRLEESVDCFLKHHAILRNSAEVMYQLANLYPSLLEDPQQAIQWLMHVISVSPTDCGVLAKLGQLFDDEGDESQALHHYTESFRHFPCDIGVAAWLGTYYFKKQYFEKAIKYFERATLIQPNEVEWHLRVAGCYRRSGNYHTALETYKETHQRFPEDIECLTFLVRLTNDMGLEEVQEYANKLKKAEKMREVREQRMKSGREGSGRGWREGSAGSAGESAETKVIVGESGSVCVFPVDRSHSGGSAKGERLSAKMRSLPVSNEPYETSAPKELDASYVDPLGPQMERPKTGAKKRVEDDDFEDEELGDDLLPE</sequence>
<dbReference type="SUPFAM" id="SSF81901">
    <property type="entry name" value="HCP-like"/>
    <property type="match status" value="1"/>
</dbReference>
<dbReference type="SUPFAM" id="SSF48452">
    <property type="entry name" value="TPR-like"/>
    <property type="match status" value="1"/>
</dbReference>
<dbReference type="Pfam" id="PF13424">
    <property type="entry name" value="TPR_12"/>
    <property type="match status" value="1"/>
</dbReference>
<dbReference type="GO" id="GO:0097730">
    <property type="term" value="C:non-motile cilium"/>
    <property type="evidence" value="ECO:0007669"/>
    <property type="project" value="TreeGrafter"/>
</dbReference>
<dbReference type="FunFam" id="1.25.40.10:FF:000468">
    <property type="entry name" value="Intraflagellar transport 88 homolog"/>
    <property type="match status" value="1"/>
</dbReference>
<proteinExistence type="predicted"/>
<name>H2UTL9_TAKRU</name>
<feature type="repeat" description="TPR" evidence="1">
    <location>
        <begin position="580"/>
        <end position="613"/>
    </location>
</feature>
<dbReference type="Proteomes" id="UP000005226">
    <property type="component" value="Chromosome 1"/>
</dbReference>
<gene>
    <name evidence="3" type="primary">ift88</name>
</gene>
<dbReference type="Ensembl" id="ENSTRUT00000040435.3">
    <property type="protein sequence ID" value="ENSTRUP00000040293.3"/>
    <property type="gene ID" value="ENSTRUG00000015770.3"/>
</dbReference>
<dbReference type="PROSITE" id="PS50005">
    <property type="entry name" value="TPR"/>
    <property type="match status" value="3"/>
</dbReference>
<reference evidence="3" key="3">
    <citation type="submission" date="2025-09" db="UniProtKB">
        <authorList>
            <consortium name="Ensembl"/>
        </authorList>
    </citation>
    <scope>IDENTIFICATION</scope>
</reference>
<feature type="region of interest" description="Disordered" evidence="2">
    <location>
        <begin position="685"/>
        <end position="711"/>
    </location>
</feature>
<dbReference type="STRING" id="31033.ENSTRUP00000059293"/>
<dbReference type="GO" id="GO:0060122">
    <property type="term" value="P:inner ear receptor cell stereocilium organization"/>
    <property type="evidence" value="ECO:0007669"/>
    <property type="project" value="TreeGrafter"/>
</dbReference>
<dbReference type="HOGENOM" id="CLU_010738_1_0_1"/>
<dbReference type="GO" id="GO:0042073">
    <property type="term" value="P:intraciliary transport"/>
    <property type="evidence" value="ECO:0007669"/>
    <property type="project" value="TreeGrafter"/>
</dbReference>
<evidence type="ECO:0000256" key="1">
    <source>
        <dbReference type="PROSITE-ProRule" id="PRU00339"/>
    </source>
</evidence>
<feature type="compositionally biased region" description="Basic and acidic residues" evidence="2">
    <location>
        <begin position="685"/>
        <end position="699"/>
    </location>
</feature>
<feature type="compositionally biased region" description="Low complexity" evidence="2">
    <location>
        <begin position="700"/>
        <end position="709"/>
    </location>
</feature>
<protein>
    <submittedName>
        <fullName evidence="3">Intraflagellar transport 88 homolog</fullName>
    </submittedName>
</protein>
<dbReference type="GO" id="GO:1905515">
    <property type="term" value="P:non-motile cilium assembly"/>
    <property type="evidence" value="ECO:0007669"/>
    <property type="project" value="TreeGrafter"/>
</dbReference>
<dbReference type="GO" id="GO:0019894">
    <property type="term" value="F:kinesin binding"/>
    <property type="evidence" value="ECO:0007669"/>
    <property type="project" value="TreeGrafter"/>
</dbReference>
<feature type="region of interest" description="Disordered" evidence="2">
    <location>
        <begin position="729"/>
        <end position="803"/>
    </location>
</feature>
<dbReference type="InterPro" id="IPR011990">
    <property type="entry name" value="TPR-like_helical_dom_sf"/>
</dbReference>
<dbReference type="Pfam" id="PF13181">
    <property type="entry name" value="TPR_8"/>
    <property type="match status" value="3"/>
</dbReference>
<dbReference type="eggNOG" id="KOG2003">
    <property type="taxonomic scope" value="Eukaryota"/>
</dbReference>
<organism evidence="3 4">
    <name type="scientific">Takifugu rubripes</name>
    <name type="common">Japanese pufferfish</name>
    <name type="synonym">Fugu rubripes</name>
    <dbReference type="NCBI Taxonomy" id="31033"/>
    <lineage>
        <taxon>Eukaryota</taxon>
        <taxon>Metazoa</taxon>
        <taxon>Chordata</taxon>
        <taxon>Craniata</taxon>
        <taxon>Vertebrata</taxon>
        <taxon>Euteleostomi</taxon>
        <taxon>Actinopterygii</taxon>
        <taxon>Neopterygii</taxon>
        <taxon>Teleostei</taxon>
        <taxon>Neoteleostei</taxon>
        <taxon>Acanthomorphata</taxon>
        <taxon>Eupercaria</taxon>
        <taxon>Tetraodontiformes</taxon>
        <taxon>Tetradontoidea</taxon>
        <taxon>Tetraodontidae</taxon>
        <taxon>Takifugu</taxon>
    </lineage>
</organism>
<feature type="compositionally biased region" description="Acidic residues" evidence="2">
    <location>
        <begin position="788"/>
        <end position="803"/>
    </location>
</feature>
<dbReference type="PANTHER" id="PTHR44117:SF1">
    <property type="entry name" value="INTRAFLAGELLAR TRANSPORT PROTEIN 88 HOMOLOG"/>
    <property type="match status" value="1"/>
</dbReference>
<dbReference type="InterPro" id="IPR019734">
    <property type="entry name" value="TPR_rpt"/>
</dbReference>
<dbReference type="PANTHER" id="PTHR44117">
    <property type="entry name" value="INTRAFLAGELLAR TRANSPORT PROTEIN 88 HOMOLOG"/>
    <property type="match status" value="1"/>
</dbReference>
<dbReference type="AlphaFoldDB" id="H2UTL9"/>
<evidence type="ECO:0000256" key="2">
    <source>
        <dbReference type="SAM" id="MobiDB-lite"/>
    </source>
</evidence>
<dbReference type="SMART" id="SM00028">
    <property type="entry name" value="TPR"/>
    <property type="match status" value="9"/>
</dbReference>
<reference evidence="3 4" key="1">
    <citation type="journal article" date="2011" name="Genome Biol. Evol.">
        <title>Integration of the genetic map and genome assembly of fugu facilitates insights into distinct features of genome evolution in teleosts and mammals.</title>
        <authorList>
            <person name="Kai W."/>
            <person name="Kikuchi K."/>
            <person name="Tohari S."/>
            <person name="Chew A.K."/>
            <person name="Tay A."/>
            <person name="Fujiwara A."/>
            <person name="Hosoya S."/>
            <person name="Suetake H."/>
            <person name="Naruse K."/>
            <person name="Brenner S."/>
            <person name="Suzuki Y."/>
            <person name="Venkatesh B."/>
        </authorList>
    </citation>
    <scope>NUCLEOTIDE SEQUENCE [LARGE SCALE GENOMIC DNA]</scope>
</reference>
<dbReference type="GO" id="GO:0001822">
    <property type="term" value="P:kidney development"/>
    <property type="evidence" value="ECO:0007669"/>
    <property type="project" value="TreeGrafter"/>
</dbReference>
<dbReference type="GO" id="GO:0097546">
    <property type="term" value="C:ciliary base"/>
    <property type="evidence" value="ECO:0007669"/>
    <property type="project" value="TreeGrafter"/>
</dbReference>
<dbReference type="Gene3D" id="1.25.40.10">
    <property type="entry name" value="Tetratricopeptide repeat domain"/>
    <property type="match status" value="3"/>
</dbReference>
<reference evidence="3" key="2">
    <citation type="submission" date="2025-08" db="UniProtKB">
        <authorList>
            <consortium name="Ensembl"/>
        </authorList>
    </citation>
    <scope>IDENTIFICATION</scope>
</reference>
<feature type="repeat" description="TPR" evidence="1">
    <location>
        <begin position="231"/>
        <end position="264"/>
    </location>
</feature>